<dbReference type="PANTHER" id="PTHR43877">
    <property type="entry name" value="AMINOALKYLPHOSPHONATE N-ACETYLTRANSFERASE-RELATED-RELATED"/>
    <property type="match status" value="1"/>
</dbReference>
<evidence type="ECO:0000313" key="5">
    <source>
        <dbReference type="Proteomes" id="UP000030001"/>
    </source>
</evidence>
<name>A0A099YD98_LIMMU</name>
<keyword evidence="2" id="KW-0012">Acyltransferase</keyword>
<dbReference type="CDD" id="cd04301">
    <property type="entry name" value="NAT_SF"/>
    <property type="match status" value="1"/>
</dbReference>
<dbReference type="EMBL" id="JROC01000023">
    <property type="protein sequence ID" value="KGL67372.1"/>
    <property type="molecule type" value="Genomic_DNA"/>
</dbReference>
<dbReference type="Gene3D" id="3.40.630.30">
    <property type="match status" value="1"/>
</dbReference>
<evidence type="ECO:0000256" key="1">
    <source>
        <dbReference type="ARBA" id="ARBA00022679"/>
    </source>
</evidence>
<sequence>MSLIYVTRAMQADIPAIGAIFEQAKAFLKASGSPQWQARYPNTDTVAQDLANHSAWVLKVNDQVAGYAAAVIGDDPNYQKIDGAWQNNTEPYAAIHRLALSQDYRGQHLAKYFMSSLISILNEQGIHNFRVDTHDLNQPMQHVATSNGFIRRGHINILDEPNDPLRWAFELNL</sequence>
<dbReference type="AlphaFoldDB" id="A0A099YD98"/>
<dbReference type="GO" id="GO:0016747">
    <property type="term" value="F:acyltransferase activity, transferring groups other than amino-acyl groups"/>
    <property type="evidence" value="ECO:0007669"/>
    <property type="project" value="InterPro"/>
</dbReference>
<proteinExistence type="predicted"/>
<comment type="caution">
    <text evidence="4">The sequence shown here is derived from an EMBL/GenBank/DDBJ whole genome shotgun (WGS) entry which is preliminary data.</text>
</comment>
<dbReference type="Pfam" id="PF00583">
    <property type="entry name" value="Acetyltransf_1"/>
    <property type="match status" value="1"/>
</dbReference>
<dbReference type="Proteomes" id="UP000030001">
    <property type="component" value="Unassembled WGS sequence"/>
</dbReference>
<protein>
    <submittedName>
        <fullName evidence="4">GCN5 family acetyltransferase</fullName>
    </submittedName>
</protein>
<evidence type="ECO:0000259" key="3">
    <source>
        <dbReference type="PROSITE" id="PS51186"/>
    </source>
</evidence>
<evidence type="ECO:0000256" key="2">
    <source>
        <dbReference type="ARBA" id="ARBA00023315"/>
    </source>
</evidence>
<gene>
    <name evidence="4" type="ORF">LX03_01665</name>
</gene>
<accession>A0A099YD98</accession>
<keyword evidence="1 4" id="KW-0808">Transferase</keyword>
<dbReference type="SUPFAM" id="SSF55729">
    <property type="entry name" value="Acyl-CoA N-acyltransferases (Nat)"/>
    <property type="match status" value="1"/>
</dbReference>
<organism evidence="4 5">
    <name type="scientific">Limosilactobacillus mucosae</name>
    <name type="common">Lactobacillus mucosae</name>
    <dbReference type="NCBI Taxonomy" id="97478"/>
    <lineage>
        <taxon>Bacteria</taxon>
        <taxon>Bacillati</taxon>
        <taxon>Bacillota</taxon>
        <taxon>Bacilli</taxon>
        <taxon>Lactobacillales</taxon>
        <taxon>Lactobacillaceae</taxon>
        <taxon>Limosilactobacillus</taxon>
    </lineage>
</organism>
<dbReference type="InterPro" id="IPR000182">
    <property type="entry name" value="GNAT_dom"/>
</dbReference>
<reference evidence="4 5" key="1">
    <citation type="submission" date="2014-09" db="EMBL/GenBank/DDBJ databases">
        <title>Lactobacillus mucosae CRL573 Genome Sequencing.</title>
        <authorList>
            <person name="Bleckwedel J."/>
            <person name="Teran L.C."/>
            <person name="Bonacina J."/>
            <person name="Saavedra L."/>
            <person name="Mozzi F.B."/>
            <person name="Raya R.R."/>
        </authorList>
    </citation>
    <scope>NUCLEOTIDE SEQUENCE [LARGE SCALE GENOMIC DNA]</scope>
    <source>
        <strain evidence="4 5">CRL573</strain>
    </source>
</reference>
<dbReference type="PROSITE" id="PS51186">
    <property type="entry name" value="GNAT"/>
    <property type="match status" value="1"/>
</dbReference>
<dbReference type="InterPro" id="IPR016181">
    <property type="entry name" value="Acyl_CoA_acyltransferase"/>
</dbReference>
<evidence type="ECO:0000313" key="4">
    <source>
        <dbReference type="EMBL" id="KGL67372.1"/>
    </source>
</evidence>
<feature type="domain" description="N-acetyltransferase" evidence="3">
    <location>
        <begin position="5"/>
        <end position="172"/>
    </location>
</feature>
<dbReference type="RefSeq" id="WP_033935643.1">
    <property type="nucleotide sequence ID" value="NZ_JAQEOZ010000034.1"/>
</dbReference>
<dbReference type="InterPro" id="IPR050832">
    <property type="entry name" value="Bact_Acetyltransf"/>
</dbReference>